<comment type="caution">
    <text evidence="2">The sequence shown here is derived from an EMBL/GenBank/DDBJ whole genome shotgun (WGS) entry which is preliminary data.</text>
</comment>
<accession>A0A1E3VQ39</accession>
<evidence type="ECO:0000313" key="2">
    <source>
        <dbReference type="EMBL" id="ODR95640.1"/>
    </source>
</evidence>
<evidence type="ECO:0000313" key="3">
    <source>
        <dbReference type="Proteomes" id="UP000094172"/>
    </source>
</evidence>
<dbReference type="AlphaFoldDB" id="A0A1E3VQ39"/>
<organism evidence="2 3">
    <name type="scientific">Methyloceanibacter stevinii</name>
    <dbReference type="NCBI Taxonomy" id="1774970"/>
    <lineage>
        <taxon>Bacteria</taxon>
        <taxon>Pseudomonadati</taxon>
        <taxon>Pseudomonadota</taxon>
        <taxon>Alphaproteobacteria</taxon>
        <taxon>Hyphomicrobiales</taxon>
        <taxon>Hyphomicrobiaceae</taxon>
        <taxon>Methyloceanibacter</taxon>
    </lineage>
</organism>
<dbReference type="EMBL" id="LPWE01000010">
    <property type="protein sequence ID" value="ODR95640.1"/>
    <property type="molecule type" value="Genomic_DNA"/>
</dbReference>
<evidence type="ECO:0000256" key="1">
    <source>
        <dbReference type="SAM" id="Phobius"/>
    </source>
</evidence>
<keyword evidence="1" id="KW-0472">Membrane</keyword>
<dbReference type="Proteomes" id="UP000094172">
    <property type="component" value="Unassembled WGS sequence"/>
</dbReference>
<sequence>MTEWAHSVRNGIVSGERTYRLAQDALCWTETGRSDGRLAYADARAMQLISYASPIGRALQCKVTSTAGDKVLLRSAHYLSLGAFEDRTDSYGPLVRELAKRIHKANPGAAFVAGSTGLWIVWLVVGLLWFGAIALLAAALFETVFDAPLLGSFAVALGVCALCLPLIWREVRSGGSKRFDPLAPPDRLLGSAAAQSGERLSSSDR</sequence>
<proteinExistence type="predicted"/>
<name>A0A1E3VQ39_9HYPH</name>
<dbReference type="RefSeq" id="WP_069443838.1">
    <property type="nucleotide sequence ID" value="NZ_LPWE01000010.1"/>
</dbReference>
<protein>
    <submittedName>
        <fullName evidence="2">Uncharacterized protein</fullName>
    </submittedName>
</protein>
<keyword evidence="1" id="KW-1133">Transmembrane helix</keyword>
<feature type="transmembrane region" description="Helical" evidence="1">
    <location>
        <begin position="108"/>
        <end position="141"/>
    </location>
</feature>
<keyword evidence="3" id="KW-1185">Reference proteome</keyword>
<gene>
    <name evidence="2" type="ORF">AUC70_01735</name>
</gene>
<reference evidence="2 3" key="1">
    <citation type="journal article" date="2016" name="Environ. Microbiol.">
        <title>New Methyloceanibacter diversity from North Sea sediments includes methanotroph containing solely the soluble methane monooxygenase.</title>
        <authorList>
            <person name="Vekeman B."/>
            <person name="Kerckhof F.M."/>
            <person name="Cremers G."/>
            <person name="de Vos P."/>
            <person name="Vandamme P."/>
            <person name="Boon N."/>
            <person name="Op den Camp H.J."/>
            <person name="Heylen K."/>
        </authorList>
    </citation>
    <scope>NUCLEOTIDE SEQUENCE [LARGE SCALE GENOMIC DNA]</scope>
    <source>
        <strain evidence="2 3">R-67176</strain>
    </source>
</reference>
<keyword evidence="1" id="KW-0812">Transmembrane</keyword>
<feature type="transmembrane region" description="Helical" evidence="1">
    <location>
        <begin position="147"/>
        <end position="168"/>
    </location>
</feature>